<evidence type="ECO:0000313" key="10">
    <source>
        <dbReference type="EMBL" id="PWR25033.1"/>
    </source>
</evidence>
<dbReference type="AlphaFoldDB" id="A0A317EHX6"/>
<proteinExistence type="predicted"/>
<sequence>MSLGDALLAAGGGIGLAGALTALWCADLMRRRVPPLTETVAAEVLVIIPATGPLPRLERLIAALAGQSCPPGAVVFTVESALDPAHDRIAALDAPFPLHLVVAGDAVAGSQKCRNLAAALARYGDESPFIVLADADIEPPRDWLAHLLRPLTRGAADIVTGYRWPVPGDAALGTLCGTWADRAVAGLPKPNRGWLTWGGSIALKRDAVRELDLAALFEGEVSDDLALARAARRLGLKIIFRGAVLVPTPFRHSLGSLLAFGRRQYQMFLLYQPALWLWAGATLALNVFGAVSLWLLALRGGWGAVLFFGAAGMVALADEMRRRLARRAGIAGAGRGRAEALLRLMPLVLPLVHGVHLLAFVLSMDRRRVHWGHCTYRLKHGRVIAIERREPG</sequence>
<evidence type="ECO:0000256" key="9">
    <source>
        <dbReference type="SAM" id="Phobius"/>
    </source>
</evidence>
<keyword evidence="11" id="KW-1185">Reference proteome</keyword>
<keyword evidence="4" id="KW-0328">Glycosyltransferase</keyword>
<comment type="subcellular location">
    <subcellularLocation>
        <location evidence="1">Membrane</location>
        <topology evidence="1">Multi-pass membrane protein</topology>
    </subcellularLocation>
</comment>
<feature type="transmembrane region" description="Helical" evidence="9">
    <location>
        <begin position="341"/>
        <end position="362"/>
    </location>
</feature>
<keyword evidence="5" id="KW-0808">Transferase</keyword>
<comment type="pathway">
    <text evidence="3">Sphingolipid metabolism.</text>
</comment>
<evidence type="ECO:0000256" key="7">
    <source>
        <dbReference type="ARBA" id="ARBA00022989"/>
    </source>
</evidence>
<evidence type="ECO:0000313" key="11">
    <source>
        <dbReference type="Proteomes" id="UP000245461"/>
    </source>
</evidence>
<evidence type="ECO:0000256" key="4">
    <source>
        <dbReference type="ARBA" id="ARBA00022676"/>
    </source>
</evidence>
<evidence type="ECO:0000256" key="5">
    <source>
        <dbReference type="ARBA" id="ARBA00022679"/>
    </source>
</evidence>
<dbReference type="InterPro" id="IPR029044">
    <property type="entry name" value="Nucleotide-diphossugar_trans"/>
</dbReference>
<evidence type="ECO:0000256" key="3">
    <source>
        <dbReference type="ARBA" id="ARBA00004991"/>
    </source>
</evidence>
<dbReference type="GO" id="GO:0016020">
    <property type="term" value="C:membrane"/>
    <property type="evidence" value="ECO:0007669"/>
    <property type="project" value="UniProtKB-SubCell"/>
</dbReference>
<protein>
    <recommendedName>
        <fullName evidence="12">Ceramide glucosyltransferase</fullName>
    </recommendedName>
</protein>
<feature type="transmembrane region" description="Helical" evidence="9">
    <location>
        <begin position="275"/>
        <end position="296"/>
    </location>
</feature>
<name>A0A317EHX6_9PROT</name>
<dbReference type="Pfam" id="PF13506">
    <property type="entry name" value="Glyco_transf_21"/>
    <property type="match status" value="1"/>
</dbReference>
<keyword evidence="6 9" id="KW-0812">Transmembrane</keyword>
<dbReference type="RefSeq" id="WP_109903073.1">
    <property type="nucleotide sequence ID" value="NZ_QGLE01000002.1"/>
</dbReference>
<dbReference type="PANTHER" id="PTHR12726:SF0">
    <property type="entry name" value="CERAMIDE GLUCOSYLTRANSFERASE"/>
    <property type="match status" value="1"/>
</dbReference>
<dbReference type="OrthoDB" id="9771846at2"/>
<dbReference type="EMBL" id="QGLE01000002">
    <property type="protein sequence ID" value="PWR25033.1"/>
    <property type="molecule type" value="Genomic_DNA"/>
</dbReference>
<evidence type="ECO:0000256" key="1">
    <source>
        <dbReference type="ARBA" id="ARBA00004141"/>
    </source>
</evidence>
<dbReference type="Proteomes" id="UP000245461">
    <property type="component" value="Unassembled WGS sequence"/>
</dbReference>
<dbReference type="SUPFAM" id="SSF53448">
    <property type="entry name" value="Nucleotide-diphospho-sugar transferases"/>
    <property type="match status" value="1"/>
</dbReference>
<evidence type="ECO:0000256" key="6">
    <source>
        <dbReference type="ARBA" id="ARBA00022692"/>
    </source>
</evidence>
<comment type="caution">
    <text evidence="10">The sequence shown here is derived from an EMBL/GenBank/DDBJ whole genome shotgun (WGS) entry which is preliminary data.</text>
</comment>
<comment type="pathway">
    <text evidence="2">Lipid metabolism; sphingolipid metabolism.</text>
</comment>
<evidence type="ECO:0008006" key="12">
    <source>
        <dbReference type="Google" id="ProtNLM"/>
    </source>
</evidence>
<dbReference type="GO" id="GO:0006679">
    <property type="term" value="P:glucosylceramide biosynthetic process"/>
    <property type="evidence" value="ECO:0007669"/>
    <property type="project" value="TreeGrafter"/>
</dbReference>
<evidence type="ECO:0000256" key="2">
    <source>
        <dbReference type="ARBA" id="ARBA00004760"/>
    </source>
</evidence>
<dbReference type="PANTHER" id="PTHR12726">
    <property type="entry name" value="CERAMIDE GLUCOSYLTRANSFERASE"/>
    <property type="match status" value="1"/>
</dbReference>
<dbReference type="Gene3D" id="3.90.550.10">
    <property type="entry name" value="Spore Coat Polysaccharide Biosynthesis Protein SpsA, Chain A"/>
    <property type="match status" value="1"/>
</dbReference>
<reference evidence="10 11" key="1">
    <citation type="submission" date="2018-05" db="EMBL/GenBank/DDBJ databases">
        <title>Zavarzinia sp. HR-AS.</title>
        <authorList>
            <person name="Lee Y."/>
            <person name="Jeon C.O."/>
        </authorList>
    </citation>
    <scope>NUCLEOTIDE SEQUENCE [LARGE SCALE GENOMIC DNA]</scope>
    <source>
        <strain evidence="10 11">HR-AS</strain>
    </source>
</reference>
<dbReference type="GO" id="GO:0008120">
    <property type="term" value="F:ceramide glucosyltransferase activity"/>
    <property type="evidence" value="ECO:0007669"/>
    <property type="project" value="TreeGrafter"/>
</dbReference>
<evidence type="ECO:0000256" key="8">
    <source>
        <dbReference type="ARBA" id="ARBA00023136"/>
    </source>
</evidence>
<keyword evidence="8 9" id="KW-0472">Membrane</keyword>
<feature type="transmembrane region" description="Helical" evidence="9">
    <location>
        <begin position="6"/>
        <end position="26"/>
    </location>
</feature>
<organism evidence="10 11">
    <name type="scientific">Zavarzinia aquatilis</name>
    <dbReference type="NCBI Taxonomy" id="2211142"/>
    <lineage>
        <taxon>Bacteria</taxon>
        <taxon>Pseudomonadati</taxon>
        <taxon>Pseudomonadota</taxon>
        <taxon>Alphaproteobacteria</taxon>
        <taxon>Rhodospirillales</taxon>
        <taxon>Zavarziniaceae</taxon>
        <taxon>Zavarzinia</taxon>
    </lineage>
</organism>
<accession>A0A317EHX6</accession>
<gene>
    <name evidence="10" type="ORF">DKG74_04500</name>
</gene>
<keyword evidence="7 9" id="KW-1133">Transmembrane helix</keyword>
<dbReference type="InterPro" id="IPR025993">
    <property type="entry name" value="Ceramide_glucosylTrfase"/>
</dbReference>
<feature type="transmembrane region" description="Helical" evidence="9">
    <location>
        <begin position="302"/>
        <end position="320"/>
    </location>
</feature>